<dbReference type="GO" id="GO:0008483">
    <property type="term" value="F:transaminase activity"/>
    <property type="evidence" value="ECO:0007669"/>
    <property type="project" value="UniProtKB-KW"/>
</dbReference>
<dbReference type="InterPro" id="IPR015421">
    <property type="entry name" value="PyrdxlP-dep_Trfase_major"/>
</dbReference>
<accession>A0A4R2LJK9</accession>
<dbReference type="InterPro" id="IPR004839">
    <property type="entry name" value="Aminotransferase_I/II_large"/>
</dbReference>
<dbReference type="RefSeq" id="WP_132089849.1">
    <property type="nucleotide sequence ID" value="NZ_JANKAQ010000003.1"/>
</dbReference>
<comment type="caution">
    <text evidence="5">The sequence shown here is derived from an EMBL/GenBank/DDBJ whole genome shotgun (WGS) entry which is preliminary data.</text>
</comment>
<dbReference type="PANTHER" id="PTHR42885:SF1">
    <property type="entry name" value="THREONINE-PHOSPHATE DECARBOXYLASE"/>
    <property type="match status" value="1"/>
</dbReference>
<evidence type="ECO:0000259" key="4">
    <source>
        <dbReference type="Pfam" id="PF00155"/>
    </source>
</evidence>
<dbReference type="GO" id="GO:0030170">
    <property type="term" value="F:pyridoxal phosphate binding"/>
    <property type="evidence" value="ECO:0007669"/>
    <property type="project" value="InterPro"/>
</dbReference>
<dbReference type="InterPro" id="IPR015422">
    <property type="entry name" value="PyrdxlP-dep_Trfase_small"/>
</dbReference>
<comment type="cofactor">
    <cofactor evidence="1 3">
        <name>pyridoxal 5'-phosphate</name>
        <dbReference type="ChEBI" id="CHEBI:597326"/>
    </cofactor>
</comment>
<name>A0A4R2LJK9_9FIRM</name>
<protein>
    <recommendedName>
        <fullName evidence="3">Aminotransferase</fullName>
        <ecNumber evidence="3">2.6.1.-</ecNumber>
    </recommendedName>
</protein>
<evidence type="ECO:0000313" key="5">
    <source>
        <dbReference type="EMBL" id="TCO85488.1"/>
    </source>
</evidence>
<dbReference type="Proteomes" id="UP000295711">
    <property type="component" value="Unassembled WGS sequence"/>
</dbReference>
<evidence type="ECO:0000256" key="2">
    <source>
        <dbReference type="ARBA" id="ARBA00022898"/>
    </source>
</evidence>
<dbReference type="CDD" id="cd00609">
    <property type="entry name" value="AAT_like"/>
    <property type="match status" value="1"/>
</dbReference>
<evidence type="ECO:0000256" key="3">
    <source>
        <dbReference type="RuleBase" id="RU000481"/>
    </source>
</evidence>
<evidence type="ECO:0000313" key="6">
    <source>
        <dbReference type="Proteomes" id="UP000295711"/>
    </source>
</evidence>
<gene>
    <name evidence="5" type="ORF">EV212_103210</name>
</gene>
<dbReference type="Pfam" id="PF00155">
    <property type="entry name" value="Aminotran_1_2"/>
    <property type="match status" value="1"/>
</dbReference>
<dbReference type="PANTHER" id="PTHR42885">
    <property type="entry name" value="HISTIDINOL-PHOSPHATE AMINOTRANSFERASE-RELATED"/>
    <property type="match status" value="1"/>
</dbReference>
<dbReference type="EMBL" id="SLXA01000003">
    <property type="protein sequence ID" value="TCO85488.1"/>
    <property type="molecule type" value="Genomic_DNA"/>
</dbReference>
<organism evidence="5 6">
    <name type="scientific">Frisingicoccus caecimuris</name>
    <dbReference type="NCBI Taxonomy" id="1796636"/>
    <lineage>
        <taxon>Bacteria</taxon>
        <taxon>Bacillati</taxon>
        <taxon>Bacillota</taxon>
        <taxon>Clostridia</taxon>
        <taxon>Lachnospirales</taxon>
        <taxon>Lachnospiraceae</taxon>
        <taxon>Frisingicoccus</taxon>
    </lineage>
</organism>
<dbReference type="Gene3D" id="3.40.640.10">
    <property type="entry name" value="Type I PLP-dependent aspartate aminotransferase-like (Major domain)"/>
    <property type="match status" value="1"/>
</dbReference>
<dbReference type="InterPro" id="IPR015424">
    <property type="entry name" value="PyrdxlP-dep_Trfase"/>
</dbReference>
<proteinExistence type="inferred from homology"/>
<dbReference type="AlphaFoldDB" id="A0A4R2LJK9"/>
<keyword evidence="3" id="KW-0808">Transferase</keyword>
<keyword evidence="6" id="KW-1185">Reference proteome</keyword>
<dbReference type="PROSITE" id="PS00105">
    <property type="entry name" value="AA_TRANSFER_CLASS_1"/>
    <property type="match status" value="1"/>
</dbReference>
<dbReference type="OrthoDB" id="9813612at2"/>
<keyword evidence="3" id="KW-0032">Aminotransferase</keyword>
<feature type="domain" description="Aminotransferase class I/classII large" evidence="4">
    <location>
        <begin position="26"/>
        <end position="360"/>
    </location>
</feature>
<dbReference type="EC" id="2.6.1.-" evidence="3"/>
<comment type="similarity">
    <text evidence="3">Belongs to the class-I pyridoxal-phosphate-dependent aminotransferase family.</text>
</comment>
<dbReference type="InterPro" id="IPR004838">
    <property type="entry name" value="NHTrfase_class1_PyrdxlP-BS"/>
</dbReference>
<evidence type="ECO:0000256" key="1">
    <source>
        <dbReference type="ARBA" id="ARBA00001933"/>
    </source>
</evidence>
<reference evidence="5 6" key="1">
    <citation type="submission" date="2019-03" db="EMBL/GenBank/DDBJ databases">
        <title>Genomic Encyclopedia of Type Strains, Phase IV (KMG-IV): sequencing the most valuable type-strain genomes for metagenomic binning, comparative biology and taxonomic classification.</title>
        <authorList>
            <person name="Goeker M."/>
        </authorList>
    </citation>
    <scope>NUCLEOTIDE SEQUENCE [LARGE SCALE GENOMIC DNA]</scope>
    <source>
        <strain evidence="5 6">DSM 28559</strain>
    </source>
</reference>
<dbReference type="SUPFAM" id="SSF53383">
    <property type="entry name" value="PLP-dependent transferases"/>
    <property type="match status" value="1"/>
</dbReference>
<sequence length="365" mass="41497">MTQKSEHFHGSDLEKIEEIYHIPREEITSFSANVNPIGISPKLRTTLARHIDDITGYPEREYTSLRKCIASYVDTDFKNIIVGNGSTELISLFIQILKPHKALILGPTYSEYEREVTLAGGTSRYYRLDESHGFSIHVDALSRQLNETIDLLIICNPNNPTSTAISRSDMRQILDTCKENGIYVLVDETYVEFAGNLQDITAIPLAQYYNNIIVLRGISKFFAAPGLRLGYAVCGNRDLIKEVVGHQDPWTINTLAAIAGEIMFTDEEYIAHTRQLISSERERICRTLDNFSGLTYYPPKANFILLKILKDDVTAMDVFEAAIQKKLMIRDCSDFPFLNNKYFRFCIMMPDKNDELLAVIQKLLG</sequence>
<dbReference type="Gene3D" id="3.90.1150.10">
    <property type="entry name" value="Aspartate Aminotransferase, domain 1"/>
    <property type="match status" value="1"/>
</dbReference>
<keyword evidence="2" id="KW-0663">Pyridoxal phosphate</keyword>